<dbReference type="PANTHER" id="PTHR12653">
    <property type="entry name" value="NADH-UBIQUINONE OXIDOREDUCTASE 13 KD-B SUBUNIT"/>
    <property type="match status" value="1"/>
</dbReference>
<evidence type="ECO:0000256" key="3">
    <source>
        <dbReference type="ARBA" id="ARBA00010261"/>
    </source>
</evidence>
<dbReference type="EMBL" id="KB310746">
    <property type="protein sequence ID" value="ELT90874.1"/>
    <property type="molecule type" value="Genomic_DNA"/>
</dbReference>
<evidence type="ECO:0000256" key="7">
    <source>
        <dbReference type="ARBA" id="ARBA00022792"/>
    </source>
</evidence>
<name>R7TB01_CAPTE</name>
<dbReference type="STRING" id="283909.R7TB01"/>
<evidence type="ECO:0000256" key="8">
    <source>
        <dbReference type="ARBA" id="ARBA00022982"/>
    </source>
</evidence>
<evidence type="ECO:0000256" key="9">
    <source>
        <dbReference type="ARBA" id="ARBA00023128"/>
    </source>
</evidence>
<organism evidence="11">
    <name type="scientific">Capitella teleta</name>
    <name type="common">Polychaete worm</name>
    <dbReference type="NCBI Taxonomy" id="283909"/>
    <lineage>
        <taxon>Eukaryota</taxon>
        <taxon>Metazoa</taxon>
        <taxon>Spiralia</taxon>
        <taxon>Lophotrochozoa</taxon>
        <taxon>Annelida</taxon>
        <taxon>Polychaeta</taxon>
        <taxon>Sedentaria</taxon>
        <taxon>Scolecida</taxon>
        <taxon>Capitellidae</taxon>
        <taxon>Capitella</taxon>
    </lineage>
</organism>
<reference evidence="11 13" key="2">
    <citation type="journal article" date="2013" name="Nature">
        <title>Insights into bilaterian evolution from three spiralian genomes.</title>
        <authorList>
            <person name="Simakov O."/>
            <person name="Marletaz F."/>
            <person name="Cho S.J."/>
            <person name="Edsinger-Gonzales E."/>
            <person name="Havlak P."/>
            <person name="Hellsten U."/>
            <person name="Kuo D.H."/>
            <person name="Larsson T."/>
            <person name="Lv J."/>
            <person name="Arendt D."/>
            <person name="Savage R."/>
            <person name="Osoegawa K."/>
            <person name="de Jong P."/>
            <person name="Grimwood J."/>
            <person name="Chapman J.A."/>
            <person name="Shapiro H."/>
            <person name="Aerts A."/>
            <person name="Otillar R.P."/>
            <person name="Terry A.Y."/>
            <person name="Boore J.L."/>
            <person name="Grigoriev I.V."/>
            <person name="Lindberg D.R."/>
            <person name="Seaver E.C."/>
            <person name="Weisblat D.A."/>
            <person name="Putnam N.H."/>
            <person name="Rokhsar D.S."/>
        </authorList>
    </citation>
    <scope>NUCLEOTIDE SEQUENCE</scope>
    <source>
        <strain evidence="11 13">I ESC-2004</strain>
    </source>
</reference>
<keyword evidence="5" id="KW-0813">Transport</keyword>
<dbReference type="GO" id="GO:0005743">
    <property type="term" value="C:mitochondrial inner membrane"/>
    <property type="evidence" value="ECO:0007669"/>
    <property type="project" value="UniProtKB-SubCell"/>
</dbReference>
<comment type="subcellular location">
    <subcellularLocation>
        <location evidence="2">Mitochondrion inner membrane</location>
        <topology evidence="2">Peripheral membrane protein</topology>
        <orientation evidence="2">Matrix side</orientation>
    </subcellularLocation>
</comment>
<keyword evidence="8" id="KW-0249">Electron transport</keyword>
<dbReference type="HOGENOM" id="CLU_099943_2_0_1"/>
<evidence type="ECO:0000256" key="10">
    <source>
        <dbReference type="ARBA" id="ARBA00023136"/>
    </source>
</evidence>
<dbReference type="EMBL" id="AMQN01014115">
    <property type="status" value="NOT_ANNOTATED_CDS"/>
    <property type="molecule type" value="Genomic_DNA"/>
</dbReference>
<keyword evidence="6" id="KW-0679">Respiratory chain</keyword>
<dbReference type="EnsemblMetazoa" id="CapteT165457">
    <property type="protein sequence ID" value="CapteP165457"/>
    <property type="gene ID" value="CapteG165457"/>
</dbReference>
<keyword evidence="10" id="KW-0472">Membrane</keyword>
<dbReference type="InterPro" id="IPR006806">
    <property type="entry name" value="NDUFA5"/>
</dbReference>
<comment type="similarity">
    <text evidence="3">Belongs to the complex I NDUFA5 subunit family.</text>
</comment>
<dbReference type="AlphaFoldDB" id="R7TB01"/>
<evidence type="ECO:0000256" key="5">
    <source>
        <dbReference type="ARBA" id="ARBA00022448"/>
    </source>
</evidence>
<evidence type="ECO:0000256" key="2">
    <source>
        <dbReference type="ARBA" id="ARBA00004443"/>
    </source>
</evidence>
<dbReference type="Proteomes" id="UP000014760">
    <property type="component" value="Unassembled WGS sequence"/>
</dbReference>
<dbReference type="FunCoup" id="R7TB01">
    <property type="interactions" value="1209"/>
</dbReference>
<evidence type="ECO:0000313" key="11">
    <source>
        <dbReference type="EMBL" id="ELT90874.1"/>
    </source>
</evidence>
<evidence type="ECO:0000256" key="4">
    <source>
        <dbReference type="ARBA" id="ARBA00011533"/>
    </source>
</evidence>
<dbReference type="GO" id="GO:0022904">
    <property type="term" value="P:respiratory electron transport chain"/>
    <property type="evidence" value="ECO:0007669"/>
    <property type="project" value="InterPro"/>
</dbReference>
<dbReference type="Pfam" id="PF04716">
    <property type="entry name" value="ETC_C1_NDUFA5"/>
    <property type="match status" value="1"/>
</dbReference>
<evidence type="ECO:0000256" key="6">
    <source>
        <dbReference type="ARBA" id="ARBA00022660"/>
    </source>
</evidence>
<proteinExistence type="inferred from homology"/>
<evidence type="ECO:0008006" key="14">
    <source>
        <dbReference type="Google" id="ProtNLM"/>
    </source>
</evidence>
<sequence length="118" mass="13494">MSMSRILKQTTNLTGLSVAEKPLKQLKILYTRTLKVLQEMPEDAAYRKHTQALTQTRLNVVTETTDPVKAEGLIKQGQIEEVILQAERELSLAQKMVEWKPWQPLAGEAPANQWKWPI</sequence>
<keyword evidence="7" id="KW-0999">Mitochondrion inner membrane</keyword>
<comment type="function">
    <text evidence="1">Accessory subunit of the mitochondrial membrane respiratory chain NADH dehydrogenase (Complex I), that is believed not to be involved in catalysis. Complex I functions in the transfer of electrons from NADH to the respiratory chain. The immediate electron acceptor for the enzyme is believed to be ubiquinone.</text>
</comment>
<keyword evidence="9" id="KW-0496">Mitochondrion</keyword>
<dbReference type="OMA" id="ENQWKWP"/>
<gene>
    <name evidence="11" type="ORF">CAPTEDRAFT_165457</name>
</gene>
<dbReference type="EMBL" id="AMQN01014113">
    <property type="status" value="NOT_ANNOTATED_CDS"/>
    <property type="molecule type" value="Genomic_DNA"/>
</dbReference>
<protein>
    <recommendedName>
        <fullName evidence="14">NADH dehydrogenase [ubiquinone] 1 alpha subcomplex subunit 5</fullName>
    </recommendedName>
</protein>
<dbReference type="PANTHER" id="PTHR12653:SF0">
    <property type="entry name" value="NADH DEHYDROGENASE [UBIQUINONE] 1 ALPHA SUBCOMPLEX SUBUNIT 5"/>
    <property type="match status" value="1"/>
</dbReference>
<dbReference type="EMBL" id="AMQN01014114">
    <property type="status" value="NOT_ANNOTATED_CDS"/>
    <property type="molecule type" value="Genomic_DNA"/>
</dbReference>
<evidence type="ECO:0000256" key="1">
    <source>
        <dbReference type="ARBA" id="ARBA00003195"/>
    </source>
</evidence>
<reference evidence="12" key="3">
    <citation type="submission" date="2015-06" db="UniProtKB">
        <authorList>
            <consortium name="EnsemblMetazoa"/>
        </authorList>
    </citation>
    <scope>IDENTIFICATION</scope>
</reference>
<comment type="subunit">
    <text evidence="4">Complex I is composed of 45 different subunits.</text>
</comment>
<evidence type="ECO:0000313" key="12">
    <source>
        <dbReference type="EnsemblMetazoa" id="CapteP165457"/>
    </source>
</evidence>
<reference evidence="13" key="1">
    <citation type="submission" date="2012-12" db="EMBL/GenBank/DDBJ databases">
        <authorList>
            <person name="Hellsten U."/>
            <person name="Grimwood J."/>
            <person name="Chapman J.A."/>
            <person name="Shapiro H."/>
            <person name="Aerts A."/>
            <person name="Otillar R.P."/>
            <person name="Terry A.Y."/>
            <person name="Boore J.L."/>
            <person name="Simakov O."/>
            <person name="Marletaz F."/>
            <person name="Cho S.-J."/>
            <person name="Edsinger-Gonzales E."/>
            <person name="Havlak P."/>
            <person name="Kuo D.-H."/>
            <person name="Larsson T."/>
            <person name="Lv J."/>
            <person name="Arendt D."/>
            <person name="Savage R."/>
            <person name="Osoegawa K."/>
            <person name="de Jong P."/>
            <person name="Lindberg D.R."/>
            <person name="Seaver E.C."/>
            <person name="Weisblat D.A."/>
            <person name="Putnam N.H."/>
            <person name="Grigoriev I.V."/>
            <person name="Rokhsar D.S."/>
        </authorList>
    </citation>
    <scope>NUCLEOTIDE SEQUENCE</scope>
    <source>
        <strain evidence="13">I ESC-2004</strain>
    </source>
</reference>
<evidence type="ECO:0000313" key="13">
    <source>
        <dbReference type="Proteomes" id="UP000014760"/>
    </source>
</evidence>
<dbReference type="OrthoDB" id="286811at2759"/>
<keyword evidence="13" id="KW-1185">Reference proteome</keyword>
<accession>R7TB01</accession>